<dbReference type="InterPro" id="IPR008254">
    <property type="entry name" value="Flavodoxin/NO_synth"/>
</dbReference>
<dbReference type="InterPro" id="IPR005025">
    <property type="entry name" value="FMN_Rdtase-like_dom"/>
</dbReference>
<dbReference type="InterPro" id="IPR051796">
    <property type="entry name" value="ISF_SsuE-like"/>
</dbReference>
<evidence type="ECO:0000256" key="1">
    <source>
        <dbReference type="ARBA" id="ARBA00022630"/>
    </source>
</evidence>
<dbReference type="Gene3D" id="3.40.50.360">
    <property type="match status" value="1"/>
</dbReference>
<dbReference type="EC" id="1.6.5.2" evidence="4"/>
<evidence type="ECO:0000256" key="2">
    <source>
        <dbReference type="ARBA" id="ARBA00022643"/>
    </source>
</evidence>
<dbReference type="InterPro" id="IPR029039">
    <property type="entry name" value="Flavoprotein-like_sf"/>
</dbReference>
<keyword evidence="4" id="KW-0560">Oxidoreductase</keyword>
<dbReference type="Proteomes" id="UP000193963">
    <property type="component" value="Unassembled WGS sequence"/>
</dbReference>
<protein>
    <submittedName>
        <fullName evidence="4">p-benzoquinone reductase</fullName>
        <ecNumber evidence="4">1.6.5.2</ecNumber>
    </submittedName>
</protein>
<dbReference type="OrthoDB" id="9801479at2"/>
<evidence type="ECO:0000313" key="4">
    <source>
        <dbReference type="EMBL" id="SLN53530.1"/>
    </source>
</evidence>
<keyword evidence="1" id="KW-0285">Flavoprotein</keyword>
<gene>
    <name evidence="4" type="primary">pnpB</name>
    <name evidence="4" type="ORF">PSM7751_02578</name>
</gene>
<dbReference type="Pfam" id="PF03358">
    <property type="entry name" value="FMN_red"/>
    <property type="match status" value="1"/>
</dbReference>
<organism evidence="4 5">
    <name type="scientific">Pseudooceanicola marinus</name>
    <dbReference type="NCBI Taxonomy" id="396013"/>
    <lineage>
        <taxon>Bacteria</taxon>
        <taxon>Pseudomonadati</taxon>
        <taxon>Pseudomonadota</taxon>
        <taxon>Alphaproteobacteria</taxon>
        <taxon>Rhodobacterales</taxon>
        <taxon>Paracoccaceae</taxon>
        <taxon>Pseudooceanicola</taxon>
    </lineage>
</organism>
<dbReference type="PANTHER" id="PTHR43278:SF1">
    <property type="entry name" value="IRON-SULFUR FLAVOPROTEIN MJ1083"/>
    <property type="match status" value="1"/>
</dbReference>
<dbReference type="SUPFAM" id="SSF52218">
    <property type="entry name" value="Flavoproteins"/>
    <property type="match status" value="1"/>
</dbReference>
<dbReference type="GO" id="GO:0003955">
    <property type="term" value="F:NAD(P)H dehydrogenase (quinone) activity"/>
    <property type="evidence" value="ECO:0007669"/>
    <property type="project" value="UniProtKB-EC"/>
</dbReference>
<dbReference type="GO" id="GO:0010181">
    <property type="term" value="F:FMN binding"/>
    <property type="evidence" value="ECO:0007669"/>
    <property type="project" value="InterPro"/>
</dbReference>
<evidence type="ECO:0000259" key="3">
    <source>
        <dbReference type="PROSITE" id="PS50902"/>
    </source>
</evidence>
<accession>A0A1X6ZK96</accession>
<feature type="domain" description="Flavodoxin-like" evidence="3">
    <location>
        <begin position="4"/>
        <end position="151"/>
    </location>
</feature>
<evidence type="ECO:0000313" key="5">
    <source>
        <dbReference type="Proteomes" id="UP000193963"/>
    </source>
</evidence>
<dbReference type="RefSeq" id="WP_157792150.1">
    <property type="nucleotide sequence ID" value="NZ_FWFN01000005.1"/>
</dbReference>
<keyword evidence="2" id="KW-0288">FMN</keyword>
<reference evidence="4 5" key="1">
    <citation type="submission" date="2017-03" db="EMBL/GenBank/DDBJ databases">
        <authorList>
            <person name="Afonso C.L."/>
            <person name="Miller P.J."/>
            <person name="Scott M.A."/>
            <person name="Spackman E."/>
            <person name="Goraichik I."/>
            <person name="Dimitrov K.M."/>
            <person name="Suarez D.L."/>
            <person name="Swayne D.E."/>
        </authorList>
    </citation>
    <scope>NUCLEOTIDE SEQUENCE [LARGE SCALE GENOMIC DNA]</scope>
    <source>
        <strain evidence="4 5">CECT 7751</strain>
    </source>
</reference>
<dbReference type="EMBL" id="FWFN01000005">
    <property type="protein sequence ID" value="SLN53530.1"/>
    <property type="molecule type" value="Genomic_DNA"/>
</dbReference>
<dbReference type="PROSITE" id="PS50902">
    <property type="entry name" value="FLAVODOXIN_LIKE"/>
    <property type="match status" value="1"/>
</dbReference>
<sequence>MAVLAVVYWSGSATITLAARAVAGGAAAAGAEVHMVDVLHPKDIDWSLLARADGIVLGAPTYMGGVAAGMKAFMDETGHAIWTERLWKDKLAGGFTCGIQQAGDKLATLKSMAVFAAQHGMLWIGQEVIGAPVVPENAGLNASGTFLGLAVGSATDGQLDPGDAASARLFGERLAGALARWG</sequence>
<name>A0A1X6ZK96_9RHOB</name>
<keyword evidence="5" id="KW-1185">Reference proteome</keyword>
<dbReference type="AlphaFoldDB" id="A0A1X6ZK96"/>
<dbReference type="PANTHER" id="PTHR43278">
    <property type="entry name" value="NAD(P)H-DEPENDENT FMN-CONTAINING OXIDOREDUCTASE YWQN-RELATED"/>
    <property type="match status" value="1"/>
</dbReference>
<proteinExistence type="predicted"/>